<evidence type="ECO:0000313" key="3">
    <source>
        <dbReference type="Proteomes" id="UP001057753"/>
    </source>
</evidence>
<dbReference type="GO" id="GO:0009086">
    <property type="term" value="P:methionine biosynthetic process"/>
    <property type="evidence" value="ECO:0007669"/>
    <property type="project" value="InterPro"/>
</dbReference>
<proteinExistence type="predicted"/>
<name>A0A9Q4FY69_SALAG</name>
<evidence type="ECO:0000313" key="2">
    <source>
        <dbReference type="EMBL" id="MCR6097350.1"/>
    </source>
</evidence>
<dbReference type="NCBIfam" id="NF005085">
    <property type="entry name" value="PRK06520.1"/>
    <property type="match status" value="1"/>
</dbReference>
<keyword evidence="3" id="KW-1185">Reference proteome</keyword>
<feature type="domain" description="Cobalamin-independent methionine synthase MetE C-terminal/archaeal" evidence="1">
    <location>
        <begin position="21"/>
        <end position="348"/>
    </location>
</feature>
<dbReference type="EC" id="2.1.1.14" evidence="2"/>
<dbReference type="Gene3D" id="3.20.20.210">
    <property type="match status" value="1"/>
</dbReference>
<accession>A0A9Q4FY69</accession>
<dbReference type="AlphaFoldDB" id="A0A9Q4FY69"/>
<dbReference type="EMBL" id="JABXYM010000001">
    <property type="protein sequence ID" value="MCR6097350.1"/>
    <property type="molecule type" value="Genomic_DNA"/>
</dbReference>
<dbReference type="CDD" id="cd03311">
    <property type="entry name" value="CIMS_C_terminal_like"/>
    <property type="match status" value="1"/>
</dbReference>
<dbReference type="GO" id="GO:0032259">
    <property type="term" value="P:methylation"/>
    <property type="evidence" value="ECO:0007669"/>
    <property type="project" value="UniProtKB-KW"/>
</dbReference>
<sequence>MTKESFAQQATMTGPFRYDHVGSFLRPDRLKKARQDNADGIISDDELRTIEDEEIKGIVEEQKKAGHLAITDGEFRRRWWHLDFLEGLTGVEGFEPEQGYQFKGVKTKAWLVRVIDKLDFPNNHPFIEHFRFLKSVVGDEHVAKQTIPSPNMLYTDYSFVEGVYDDRAQFRKDLAAAYKKAIKAFYEAGCRYLQLDDVAWAVLIPTEKDSEEVKADKREKQQYFKQIINEALEDKPDDLVVTMHICRGNFRSTWAMSGGYDPVAKTIFEEVKVDGFFLEYDDERSGTFEPLKYLTRKNATVVLGLVSSKIGELEKRETIKARIKEASEYVPSDQLALSPQCGFASTEEGNILTEAQQWEKMKFVKDVAEEVWND</sequence>
<dbReference type="SUPFAM" id="SSF51726">
    <property type="entry name" value="UROD/MetE-like"/>
    <property type="match status" value="1"/>
</dbReference>
<dbReference type="RefSeq" id="WP_257821750.1">
    <property type="nucleotide sequence ID" value="NZ_JABXYM010000001.1"/>
</dbReference>
<organism evidence="2 3">
    <name type="scientific">Salipaludibacillus agaradhaerens</name>
    <name type="common">Bacillus agaradhaerens</name>
    <dbReference type="NCBI Taxonomy" id="76935"/>
    <lineage>
        <taxon>Bacteria</taxon>
        <taxon>Bacillati</taxon>
        <taxon>Bacillota</taxon>
        <taxon>Bacilli</taxon>
        <taxon>Bacillales</taxon>
        <taxon>Bacillaceae</taxon>
    </lineage>
</organism>
<dbReference type="InterPro" id="IPR038071">
    <property type="entry name" value="UROD/MetE-like_sf"/>
</dbReference>
<gene>
    <name evidence="2" type="ORF">HXA33_12420</name>
</gene>
<protein>
    <submittedName>
        <fullName evidence="2">5-methyltetrahydropteroyltriglutamate--homocysteine S-methyltransferase</fullName>
        <ecNumber evidence="2">2.1.1.14</ecNumber>
    </submittedName>
</protein>
<evidence type="ECO:0000259" key="1">
    <source>
        <dbReference type="Pfam" id="PF01717"/>
    </source>
</evidence>
<dbReference type="PANTHER" id="PTHR43844">
    <property type="entry name" value="METHIONINE SYNTHASE"/>
    <property type="match status" value="1"/>
</dbReference>
<dbReference type="GO" id="GO:0008270">
    <property type="term" value="F:zinc ion binding"/>
    <property type="evidence" value="ECO:0007669"/>
    <property type="project" value="InterPro"/>
</dbReference>
<reference evidence="2" key="1">
    <citation type="submission" date="2020-06" db="EMBL/GenBank/DDBJ databases">
        <title>Insight into the genomes of haloalkaliphilic bacilli from Kenyan soda lakes.</title>
        <authorList>
            <person name="Mwirichia R."/>
            <person name="Villamizar G.C."/>
            <person name="Poehlein A."/>
            <person name="Mugweru J."/>
            <person name="Kipnyargis A."/>
            <person name="Kiplimo D."/>
            <person name="Orwa P."/>
            <person name="Daniel R."/>
        </authorList>
    </citation>
    <scope>NUCLEOTIDE SEQUENCE</scope>
    <source>
        <strain evidence="2">B1096_S55</strain>
    </source>
</reference>
<dbReference type="Proteomes" id="UP001057753">
    <property type="component" value="Unassembled WGS sequence"/>
</dbReference>
<dbReference type="PANTHER" id="PTHR43844:SF1">
    <property type="entry name" value="METHIONINE SYNTHASE"/>
    <property type="match status" value="1"/>
</dbReference>
<comment type="caution">
    <text evidence="2">The sequence shown here is derived from an EMBL/GenBank/DDBJ whole genome shotgun (WGS) entry which is preliminary data.</text>
</comment>
<dbReference type="Pfam" id="PF01717">
    <property type="entry name" value="Meth_synt_2"/>
    <property type="match status" value="1"/>
</dbReference>
<dbReference type="InterPro" id="IPR002629">
    <property type="entry name" value="Met_Synth_C/arc"/>
</dbReference>
<keyword evidence="2" id="KW-0808">Transferase</keyword>
<dbReference type="GO" id="GO:0003871">
    <property type="term" value="F:5-methyltetrahydropteroyltriglutamate-homocysteine S-methyltransferase activity"/>
    <property type="evidence" value="ECO:0007669"/>
    <property type="project" value="UniProtKB-EC"/>
</dbReference>
<keyword evidence="2" id="KW-0489">Methyltransferase</keyword>